<proteinExistence type="inferred from homology"/>
<dbReference type="InterPro" id="IPR029001">
    <property type="entry name" value="ITPase-like_fam"/>
</dbReference>
<dbReference type="HAMAP" id="MF_00528">
    <property type="entry name" value="Maf"/>
    <property type="match status" value="1"/>
</dbReference>
<organism evidence="6 7">
    <name type="scientific">Methylobacterium organophilum</name>
    <dbReference type="NCBI Taxonomy" id="410"/>
    <lineage>
        <taxon>Bacteria</taxon>
        <taxon>Pseudomonadati</taxon>
        <taxon>Pseudomonadota</taxon>
        <taxon>Alphaproteobacteria</taxon>
        <taxon>Hyphomicrobiales</taxon>
        <taxon>Methylobacteriaceae</taxon>
        <taxon>Methylobacterium</taxon>
    </lineage>
</organism>
<dbReference type="Proteomes" id="UP001055156">
    <property type="component" value="Unassembled WGS sequence"/>
</dbReference>
<comment type="caution">
    <text evidence="6">The sequence shown here is derived from an EMBL/GenBank/DDBJ whole genome shotgun (WGS) entry which is preliminary data.</text>
</comment>
<evidence type="ECO:0000256" key="4">
    <source>
        <dbReference type="HAMAP-Rule" id="MF_00528"/>
    </source>
</evidence>
<evidence type="ECO:0000256" key="1">
    <source>
        <dbReference type="ARBA" id="ARBA00001968"/>
    </source>
</evidence>
<dbReference type="NCBIfam" id="TIGR00172">
    <property type="entry name" value="maf"/>
    <property type="match status" value="1"/>
</dbReference>
<feature type="compositionally biased region" description="Low complexity" evidence="5">
    <location>
        <begin position="8"/>
        <end position="26"/>
    </location>
</feature>
<keyword evidence="3 4" id="KW-0546">Nucleotide metabolism</keyword>
<feature type="site" description="Important for substrate specificity" evidence="4">
    <location>
        <position position="184"/>
    </location>
</feature>
<evidence type="ECO:0000313" key="7">
    <source>
        <dbReference type="Proteomes" id="UP001055156"/>
    </source>
</evidence>
<sequence>MNDALLQDAPTDPAATSAPDRPVAGPHLVLASASPRRLALLQQIGIEPDALLPADIDETPRKSESPRELARRLARSKLDVAQDAARRRDDMRGSYLIAADTVVAVGRRVLPKAERLDEAADCLRLLSGRAHRVYTAVCVLSPKDRRRERLVESRVRFKRLSTREIEAYLSSGEWRGKAGGYAIQGLAGAFVVKLVGSHSAVVGLPLYETVSLLEGEGFPVRRNWGAIA</sequence>
<feature type="site" description="Important for substrate specificity" evidence="4">
    <location>
        <position position="101"/>
    </location>
</feature>
<evidence type="ECO:0000313" key="6">
    <source>
        <dbReference type="EMBL" id="GJE29124.1"/>
    </source>
</evidence>
<comment type="catalytic activity">
    <reaction evidence="4">
        <text>UTP + H2O = UMP + diphosphate + H(+)</text>
        <dbReference type="Rhea" id="RHEA:29395"/>
        <dbReference type="ChEBI" id="CHEBI:15377"/>
        <dbReference type="ChEBI" id="CHEBI:15378"/>
        <dbReference type="ChEBI" id="CHEBI:33019"/>
        <dbReference type="ChEBI" id="CHEBI:46398"/>
        <dbReference type="ChEBI" id="CHEBI:57865"/>
        <dbReference type="EC" id="3.6.1.9"/>
    </reaction>
</comment>
<comment type="function">
    <text evidence="4">Nucleoside triphosphate pyrophosphatase that hydrolyzes dTTP and UTP. May have a dual role in cell division arrest and in preventing the incorporation of modified nucleotides into cellular nucleic acids.</text>
</comment>
<name>A0ABQ4TFN5_METOR</name>
<dbReference type="CDD" id="cd00555">
    <property type="entry name" value="Maf"/>
    <property type="match status" value="1"/>
</dbReference>
<dbReference type="Pfam" id="PF02545">
    <property type="entry name" value="Maf"/>
    <property type="match status" value="1"/>
</dbReference>
<keyword evidence="7" id="KW-1185">Reference proteome</keyword>
<dbReference type="SUPFAM" id="SSF52972">
    <property type="entry name" value="ITPase-like"/>
    <property type="match status" value="1"/>
</dbReference>
<keyword evidence="4" id="KW-0963">Cytoplasm</keyword>
<comment type="caution">
    <text evidence="4">Lacks conserved residue(s) required for the propagation of feature annotation.</text>
</comment>
<dbReference type="EC" id="3.6.1.9" evidence="4"/>
<dbReference type="InterPro" id="IPR003697">
    <property type="entry name" value="Maf-like"/>
</dbReference>
<dbReference type="RefSeq" id="WP_373325066.1">
    <property type="nucleotide sequence ID" value="NZ_BPQV01000013.1"/>
</dbReference>
<dbReference type="EMBL" id="BPQV01000013">
    <property type="protein sequence ID" value="GJE29124.1"/>
    <property type="molecule type" value="Genomic_DNA"/>
</dbReference>
<accession>A0ABQ4TFN5</accession>
<keyword evidence="2 4" id="KW-0378">Hydrolase</keyword>
<feature type="active site" description="Proton acceptor" evidence="4">
    <location>
        <position position="100"/>
    </location>
</feature>
<comment type="similarity">
    <text evidence="4">Belongs to the Maf family. YhdE subfamily.</text>
</comment>
<dbReference type="PANTHER" id="PTHR43213:SF5">
    <property type="entry name" value="BIFUNCTIONAL DTTP_UTP PYROPHOSPHATASE_METHYLTRANSFERASE PROTEIN-RELATED"/>
    <property type="match status" value="1"/>
</dbReference>
<gene>
    <name evidence="6" type="primary">yhdE</name>
    <name evidence="6" type="ORF">LKMONMHP_4002</name>
</gene>
<evidence type="ECO:0000256" key="5">
    <source>
        <dbReference type="SAM" id="MobiDB-lite"/>
    </source>
</evidence>
<reference evidence="6" key="1">
    <citation type="journal article" date="2021" name="Front. Microbiol.">
        <title>Comprehensive Comparative Genomics and Phenotyping of Methylobacterium Species.</title>
        <authorList>
            <person name="Alessa O."/>
            <person name="Ogura Y."/>
            <person name="Fujitani Y."/>
            <person name="Takami H."/>
            <person name="Hayashi T."/>
            <person name="Sahin N."/>
            <person name="Tani A."/>
        </authorList>
    </citation>
    <scope>NUCLEOTIDE SEQUENCE</scope>
    <source>
        <strain evidence="6">NBRC 15689</strain>
    </source>
</reference>
<comment type="catalytic activity">
    <reaction evidence="4">
        <text>dTTP + H2O = dTMP + diphosphate + H(+)</text>
        <dbReference type="Rhea" id="RHEA:28534"/>
        <dbReference type="ChEBI" id="CHEBI:15377"/>
        <dbReference type="ChEBI" id="CHEBI:15378"/>
        <dbReference type="ChEBI" id="CHEBI:33019"/>
        <dbReference type="ChEBI" id="CHEBI:37568"/>
        <dbReference type="ChEBI" id="CHEBI:63528"/>
        <dbReference type="EC" id="3.6.1.9"/>
    </reaction>
</comment>
<comment type="subcellular location">
    <subcellularLocation>
        <location evidence="4">Cytoplasm</location>
    </subcellularLocation>
</comment>
<evidence type="ECO:0000256" key="3">
    <source>
        <dbReference type="ARBA" id="ARBA00023080"/>
    </source>
</evidence>
<feature type="site" description="Important for substrate specificity" evidence="4">
    <location>
        <position position="36"/>
    </location>
</feature>
<dbReference type="NCBIfam" id="NF002401">
    <property type="entry name" value="PRK01441.1"/>
    <property type="match status" value="1"/>
</dbReference>
<evidence type="ECO:0000256" key="2">
    <source>
        <dbReference type="ARBA" id="ARBA00022801"/>
    </source>
</evidence>
<protein>
    <recommendedName>
        <fullName evidence="4">dTTP/UTP pyrophosphatase</fullName>
        <shortName evidence="4">dTTPase/UTPase</shortName>
        <ecNumber evidence="4">3.6.1.9</ecNumber>
    </recommendedName>
    <alternativeName>
        <fullName evidence="4">Nucleoside triphosphate pyrophosphatase</fullName>
    </alternativeName>
    <alternativeName>
        <fullName evidence="4">Nucleotide pyrophosphatase</fullName>
        <shortName evidence="4">Nucleotide PPase</shortName>
    </alternativeName>
</protein>
<dbReference type="Gene3D" id="3.90.950.10">
    <property type="match status" value="1"/>
</dbReference>
<reference evidence="6" key="2">
    <citation type="submission" date="2021-08" db="EMBL/GenBank/DDBJ databases">
        <authorList>
            <person name="Tani A."/>
            <person name="Ola A."/>
            <person name="Ogura Y."/>
            <person name="Katsura K."/>
            <person name="Hayashi T."/>
        </authorList>
    </citation>
    <scope>NUCLEOTIDE SEQUENCE</scope>
    <source>
        <strain evidence="6">NBRC 15689</strain>
    </source>
</reference>
<feature type="region of interest" description="Disordered" evidence="5">
    <location>
        <begin position="1"/>
        <end position="26"/>
    </location>
</feature>
<dbReference type="PANTHER" id="PTHR43213">
    <property type="entry name" value="BIFUNCTIONAL DTTP/UTP PYROPHOSPHATASE/METHYLTRANSFERASE PROTEIN-RELATED"/>
    <property type="match status" value="1"/>
</dbReference>
<comment type="cofactor">
    <cofactor evidence="1 4">
        <name>a divalent metal cation</name>
        <dbReference type="ChEBI" id="CHEBI:60240"/>
    </cofactor>
</comment>
<dbReference type="PIRSF" id="PIRSF006305">
    <property type="entry name" value="Maf"/>
    <property type="match status" value="1"/>
</dbReference>